<keyword evidence="1 3" id="KW-0378">Hydrolase</keyword>
<comment type="caution">
    <text evidence="3">The sequence shown here is derived from an EMBL/GenBank/DDBJ whole genome shotgun (WGS) entry which is preliminary data.</text>
</comment>
<dbReference type="RefSeq" id="WP_349299814.1">
    <property type="nucleotide sequence ID" value="NZ_JBEDNQ010000008.1"/>
</dbReference>
<reference evidence="3 4" key="1">
    <citation type="submission" date="2024-03" db="EMBL/GenBank/DDBJ databases">
        <title>Draft genome sequence of Pseudonocardia nematodicida JCM 31783.</title>
        <authorList>
            <person name="Butdee W."/>
            <person name="Duangmal K."/>
        </authorList>
    </citation>
    <scope>NUCLEOTIDE SEQUENCE [LARGE SCALE GENOMIC DNA]</scope>
    <source>
        <strain evidence="3 4">JCM 31783</strain>
    </source>
</reference>
<dbReference type="InterPro" id="IPR050272">
    <property type="entry name" value="Isochorismatase-like_hydrls"/>
</dbReference>
<protein>
    <submittedName>
        <fullName evidence="3">Isochorismatase family cysteine hydrolase</fullName>
        <ecNumber evidence="3">3.-.-.-</ecNumber>
    </submittedName>
</protein>
<dbReference type="PANTHER" id="PTHR43540">
    <property type="entry name" value="PEROXYUREIDOACRYLATE/UREIDOACRYLATE AMIDOHYDROLASE-RELATED"/>
    <property type="match status" value="1"/>
</dbReference>
<dbReference type="GO" id="GO:0016787">
    <property type="term" value="F:hydrolase activity"/>
    <property type="evidence" value="ECO:0007669"/>
    <property type="project" value="UniProtKB-KW"/>
</dbReference>
<organism evidence="3 4">
    <name type="scientific">Pseudonocardia nematodicida</name>
    <dbReference type="NCBI Taxonomy" id="1206997"/>
    <lineage>
        <taxon>Bacteria</taxon>
        <taxon>Bacillati</taxon>
        <taxon>Actinomycetota</taxon>
        <taxon>Actinomycetes</taxon>
        <taxon>Pseudonocardiales</taxon>
        <taxon>Pseudonocardiaceae</taxon>
        <taxon>Pseudonocardia</taxon>
    </lineage>
</organism>
<dbReference type="SUPFAM" id="SSF52499">
    <property type="entry name" value="Isochorismatase-like hydrolases"/>
    <property type="match status" value="1"/>
</dbReference>
<dbReference type="PANTHER" id="PTHR43540:SF16">
    <property type="entry name" value="ISOCHORISMATASE-LIKE DOMAIN-CONTAINING PROTEIN"/>
    <property type="match status" value="1"/>
</dbReference>
<evidence type="ECO:0000259" key="2">
    <source>
        <dbReference type="Pfam" id="PF00857"/>
    </source>
</evidence>
<dbReference type="InterPro" id="IPR000868">
    <property type="entry name" value="Isochorismatase-like_dom"/>
</dbReference>
<dbReference type="CDD" id="cd00431">
    <property type="entry name" value="cysteine_hydrolases"/>
    <property type="match status" value="1"/>
</dbReference>
<evidence type="ECO:0000313" key="3">
    <source>
        <dbReference type="EMBL" id="MEQ3552744.1"/>
    </source>
</evidence>
<dbReference type="EC" id="3.-.-.-" evidence="3"/>
<name>A0ABV1KEH8_9PSEU</name>
<dbReference type="Gene3D" id="3.40.50.850">
    <property type="entry name" value="Isochorismatase-like"/>
    <property type="match status" value="1"/>
</dbReference>
<accession>A0ABV1KEH8</accession>
<evidence type="ECO:0000313" key="4">
    <source>
        <dbReference type="Proteomes" id="UP001494902"/>
    </source>
</evidence>
<dbReference type="Pfam" id="PF00857">
    <property type="entry name" value="Isochorismatase"/>
    <property type="match status" value="1"/>
</dbReference>
<gene>
    <name evidence="3" type="ORF">WIS52_19930</name>
</gene>
<dbReference type="InterPro" id="IPR036380">
    <property type="entry name" value="Isochorismatase-like_sf"/>
</dbReference>
<keyword evidence="4" id="KW-1185">Reference proteome</keyword>
<feature type="domain" description="Isochorismatase-like" evidence="2">
    <location>
        <begin position="5"/>
        <end position="183"/>
    </location>
</feature>
<dbReference type="EMBL" id="JBEDNQ010000008">
    <property type="protein sequence ID" value="MEQ3552744.1"/>
    <property type="molecule type" value="Genomic_DNA"/>
</dbReference>
<proteinExistence type="predicted"/>
<dbReference type="Proteomes" id="UP001494902">
    <property type="component" value="Unassembled WGS sequence"/>
</dbReference>
<sequence>MSRVAVLVQGTQNDLLAHAGALSDPGLDAHVAAHGMIPAVAAVLQAARDRGDLVVHALFVVDEPLPDTAPLFVGIEAASGVRRGSWGAAPIPELAPAPGDVVLEKRRENPFLNTGLDDLLRENDVRTVVLVGATTTMGVGHAARFGADAGLRMIVLSDATADVSTAAHEAAVRFGLPPVATLARVAEYLAGPL</sequence>
<evidence type="ECO:0000256" key="1">
    <source>
        <dbReference type="ARBA" id="ARBA00022801"/>
    </source>
</evidence>